<name>A0A0M4JIB8_9MOLU</name>
<feature type="transmembrane region" description="Helical" evidence="1">
    <location>
        <begin position="477"/>
        <end position="497"/>
    </location>
</feature>
<evidence type="ECO:0000313" key="2">
    <source>
        <dbReference type="EMBL" id="ALD66316.1"/>
    </source>
</evidence>
<evidence type="ECO:0000313" key="3">
    <source>
        <dbReference type="Proteomes" id="UP000063919"/>
    </source>
</evidence>
<sequence length="503" mass="59354">MKNKKNIFKIPFMNQIIIFKNQKVNWLIYISSLFIIFISELISSIIFTTNKNVQSTYLAINLIMIVNSIVILFITIYYSLTILFNQILDNTYKLELRYGISKRNIFFTRVIFILTILFSFLFISLIKSICFYLFFAINHKADILVYRIYISVYAWYTIFILLVFSVTILISMLLKKESTIGTIATLFSVILLVIVSSLGMISTLNSSSRIKQLNNIAINFSYSNHQYQEIQKDDEILNLYLALQESEFMSMSMQEVMAGYNTWDLEIQQSALVFKELSFEIKEIFENSNINSWENVYEFTDDYNNNFEQLAKLAKKAIKTKSDSKYKSVYNFVNKDIVNYFYYQELDLAYKPEKLNTNPELEEKIKNNYNPDEYLFTRALMNKLYYKTSDRLFEKMRISMITTDDIIAAQNLENIKNIFNPLRHITLMFQSIDYQNEVLINQIGASQMLFSSLNNIKIYSNDSQVTIKTKRYLNIEILYVFYTLISLLLIFGSYSIFIKKNNY</sequence>
<dbReference type="EMBL" id="CP012622">
    <property type="protein sequence ID" value="ALD66316.1"/>
    <property type="molecule type" value="Genomic_DNA"/>
</dbReference>
<proteinExistence type="predicted"/>
<dbReference type="PATRIC" id="fig|362837.3.peg.409"/>
<keyword evidence="1" id="KW-0812">Transmembrane</keyword>
<keyword evidence="1" id="KW-1133">Transmembrane helix</keyword>
<keyword evidence="1" id="KW-0472">Membrane</keyword>
<feature type="transmembrane region" description="Helical" evidence="1">
    <location>
        <begin position="26"/>
        <end position="47"/>
    </location>
</feature>
<feature type="transmembrane region" description="Helical" evidence="1">
    <location>
        <begin position="186"/>
        <end position="204"/>
    </location>
</feature>
<feature type="transmembrane region" description="Helical" evidence="1">
    <location>
        <begin position="59"/>
        <end position="85"/>
    </location>
</feature>
<reference evidence="2 3" key="1">
    <citation type="journal article" date="2015" name="Genome Announc.">
        <title>Complete Genome Sequence of Spiroplasma cantharicola CC-1T (DSM 21588), a Bacterium Isolated from Soldier Beetle (Cantharis carolinus).</title>
        <authorList>
            <person name="Lo W.S."/>
            <person name="Liu P.Y."/>
            <person name="Kuo C.H."/>
        </authorList>
    </citation>
    <scope>NUCLEOTIDE SEQUENCE [LARGE SCALE GENOMIC DNA]</scope>
    <source>
        <strain evidence="2 3">CC-1</strain>
    </source>
</reference>
<protein>
    <submittedName>
        <fullName evidence="2">Uncharacterized protein</fullName>
    </submittedName>
</protein>
<feature type="transmembrane region" description="Helical" evidence="1">
    <location>
        <begin position="154"/>
        <end position="174"/>
    </location>
</feature>
<accession>A0A0M4JIB8</accession>
<dbReference type="AlphaFoldDB" id="A0A0M4JIB8"/>
<dbReference type="RefSeq" id="WP_053946075.1">
    <property type="nucleotide sequence ID" value="NZ_CP012622.1"/>
</dbReference>
<dbReference type="Proteomes" id="UP000063919">
    <property type="component" value="Chromosome"/>
</dbReference>
<dbReference type="OrthoDB" id="9818859at2"/>
<organism evidence="2 3">
    <name type="scientific">Spiroplasma cantharicola</name>
    <dbReference type="NCBI Taxonomy" id="362837"/>
    <lineage>
        <taxon>Bacteria</taxon>
        <taxon>Bacillati</taxon>
        <taxon>Mycoplasmatota</taxon>
        <taxon>Mollicutes</taxon>
        <taxon>Entomoplasmatales</taxon>
        <taxon>Spiroplasmataceae</taxon>
        <taxon>Spiroplasma</taxon>
    </lineage>
</organism>
<feature type="transmembrane region" description="Helical" evidence="1">
    <location>
        <begin position="106"/>
        <end position="134"/>
    </location>
</feature>
<dbReference type="STRING" id="362837.SCANT_v1c04060"/>
<dbReference type="KEGG" id="scj:SCANT_v1c04060"/>
<keyword evidence="3" id="KW-1185">Reference proteome</keyword>
<evidence type="ECO:0000256" key="1">
    <source>
        <dbReference type="SAM" id="Phobius"/>
    </source>
</evidence>
<gene>
    <name evidence="2" type="ORF">SCANT_v1c04060</name>
</gene>